<evidence type="ECO:0000256" key="2">
    <source>
        <dbReference type="ARBA" id="ARBA00022741"/>
    </source>
</evidence>
<comment type="similarity">
    <text evidence="1">Belongs to the GPN-loop GTPase family.</text>
</comment>
<protein>
    <submittedName>
        <fullName evidence="5">GTPase</fullName>
    </submittedName>
</protein>
<evidence type="ECO:0000313" key="5">
    <source>
        <dbReference type="EMBL" id="RUT09850.1"/>
    </source>
</evidence>
<gene>
    <name evidence="5" type="ORF">DSM106972_003450</name>
</gene>
<dbReference type="GO" id="GO:0016787">
    <property type="term" value="F:hydrolase activity"/>
    <property type="evidence" value="ECO:0007669"/>
    <property type="project" value="UniProtKB-KW"/>
</dbReference>
<dbReference type="RefSeq" id="WP_127078239.1">
    <property type="nucleotide sequence ID" value="NZ_RSCL01000001.1"/>
</dbReference>
<organism evidence="5 6">
    <name type="scientific">Dulcicalothrix desertica PCC 7102</name>
    <dbReference type="NCBI Taxonomy" id="232991"/>
    <lineage>
        <taxon>Bacteria</taxon>
        <taxon>Bacillati</taxon>
        <taxon>Cyanobacteriota</taxon>
        <taxon>Cyanophyceae</taxon>
        <taxon>Nostocales</taxon>
        <taxon>Calotrichaceae</taxon>
        <taxon>Dulcicalothrix</taxon>
    </lineage>
</organism>
<accession>A0A3S1BDI7</accession>
<dbReference type="GO" id="GO:0005525">
    <property type="term" value="F:GTP binding"/>
    <property type="evidence" value="ECO:0007669"/>
    <property type="project" value="UniProtKB-KW"/>
</dbReference>
<dbReference type="SUPFAM" id="SSF52540">
    <property type="entry name" value="P-loop containing nucleoside triphosphate hydrolases"/>
    <property type="match status" value="1"/>
</dbReference>
<evidence type="ECO:0000256" key="3">
    <source>
        <dbReference type="ARBA" id="ARBA00022801"/>
    </source>
</evidence>
<dbReference type="OrthoDB" id="517406at2"/>
<dbReference type="Proteomes" id="UP000271624">
    <property type="component" value="Unassembled WGS sequence"/>
</dbReference>
<name>A0A3S1BDI7_9CYAN</name>
<keyword evidence="3" id="KW-0378">Hydrolase</keyword>
<keyword evidence="6" id="KW-1185">Reference proteome</keyword>
<keyword evidence="2" id="KW-0547">Nucleotide-binding</keyword>
<dbReference type="CDD" id="cd00882">
    <property type="entry name" value="Ras_like_GTPase"/>
    <property type="match status" value="1"/>
</dbReference>
<dbReference type="Gene3D" id="3.40.50.300">
    <property type="entry name" value="P-loop containing nucleotide triphosphate hydrolases"/>
    <property type="match status" value="1"/>
</dbReference>
<dbReference type="InterPro" id="IPR052705">
    <property type="entry name" value="Gliding_Motility_GTPase"/>
</dbReference>
<evidence type="ECO:0000313" key="6">
    <source>
        <dbReference type="Proteomes" id="UP000271624"/>
    </source>
</evidence>
<comment type="caution">
    <text evidence="5">The sequence shown here is derived from an EMBL/GenBank/DDBJ whole genome shotgun (WGS) entry which is preliminary data.</text>
</comment>
<dbReference type="EMBL" id="RSCL01000001">
    <property type="protein sequence ID" value="RUT09850.1"/>
    <property type="molecule type" value="Genomic_DNA"/>
</dbReference>
<reference evidence="5" key="1">
    <citation type="submission" date="2018-12" db="EMBL/GenBank/DDBJ databases">
        <authorList>
            <person name="Will S."/>
            <person name="Neumann-Schaal M."/>
            <person name="Henke P."/>
        </authorList>
    </citation>
    <scope>NUCLEOTIDE SEQUENCE</scope>
    <source>
        <strain evidence="5">PCC 7102</strain>
    </source>
</reference>
<reference evidence="5" key="2">
    <citation type="journal article" date="2019" name="Genome Biol. Evol.">
        <title>Day and night: Metabolic profiles and evolutionary relationships of six axenic non-marine cyanobacteria.</title>
        <authorList>
            <person name="Will S.E."/>
            <person name="Henke P."/>
            <person name="Boedeker C."/>
            <person name="Huang S."/>
            <person name="Brinkmann H."/>
            <person name="Rohde M."/>
            <person name="Jarek M."/>
            <person name="Friedl T."/>
            <person name="Seufert S."/>
            <person name="Schumacher M."/>
            <person name="Overmann J."/>
            <person name="Neumann-Schaal M."/>
            <person name="Petersen J."/>
        </authorList>
    </citation>
    <scope>NUCLEOTIDE SEQUENCE [LARGE SCALE GENOMIC DNA]</scope>
    <source>
        <strain evidence="5">PCC 7102</strain>
    </source>
</reference>
<evidence type="ECO:0000256" key="1">
    <source>
        <dbReference type="ARBA" id="ARBA00005290"/>
    </source>
</evidence>
<dbReference type="PANTHER" id="PTHR42708">
    <property type="entry name" value="ATP/GTP-BINDING PROTEIN-RELATED"/>
    <property type="match status" value="1"/>
</dbReference>
<dbReference type="InterPro" id="IPR027417">
    <property type="entry name" value="P-loop_NTPase"/>
</dbReference>
<dbReference type="Pfam" id="PF03029">
    <property type="entry name" value="ATP_bind_1"/>
    <property type="match status" value="1"/>
</dbReference>
<sequence>MRILRVVVTGNVGVGKTTFIRTISDTDVIDTDKKATDETAKLKPKTTVAMDFGTLALSNKDSLHLYGTPGQARFEFMRDILIENATACVVLANATRKADLLYARAVVELIDEQLQIPYIVGLTHTDSHSQELSDISALFALAPITRVNVTDRISIKTVLTKLLEQL</sequence>
<evidence type="ECO:0000256" key="4">
    <source>
        <dbReference type="ARBA" id="ARBA00023134"/>
    </source>
</evidence>
<proteinExistence type="inferred from homology"/>
<dbReference type="InterPro" id="IPR004130">
    <property type="entry name" value="Gpn"/>
</dbReference>
<dbReference type="AlphaFoldDB" id="A0A3S1BDI7"/>
<keyword evidence="4" id="KW-0342">GTP-binding</keyword>
<dbReference type="PANTHER" id="PTHR42708:SF1">
    <property type="entry name" value="GLIDING MOTILITY PROTEIN MGLA"/>
    <property type="match status" value="1"/>
</dbReference>